<evidence type="ECO:0000313" key="4">
    <source>
        <dbReference type="Proteomes" id="UP001049176"/>
    </source>
</evidence>
<comment type="caution">
    <text evidence="3">The sequence shown here is derived from an EMBL/GenBank/DDBJ whole genome shotgun (WGS) entry which is preliminary data.</text>
</comment>
<feature type="region of interest" description="Disordered" evidence="1">
    <location>
        <begin position="285"/>
        <end position="337"/>
    </location>
</feature>
<feature type="compositionally biased region" description="Pro residues" evidence="1">
    <location>
        <begin position="327"/>
        <end position="337"/>
    </location>
</feature>
<dbReference type="OrthoDB" id="3265734at2759"/>
<keyword evidence="2" id="KW-1133">Transmembrane helix</keyword>
<feature type="transmembrane region" description="Helical" evidence="2">
    <location>
        <begin position="253"/>
        <end position="277"/>
    </location>
</feature>
<accession>A0A9P7UQI5</accession>
<feature type="compositionally biased region" description="Low complexity" evidence="1">
    <location>
        <begin position="288"/>
        <end position="297"/>
    </location>
</feature>
<feature type="region of interest" description="Disordered" evidence="1">
    <location>
        <begin position="130"/>
        <end position="250"/>
    </location>
</feature>
<keyword evidence="2" id="KW-0812">Transmembrane</keyword>
<evidence type="ECO:0000313" key="3">
    <source>
        <dbReference type="EMBL" id="KAG7089056.1"/>
    </source>
</evidence>
<dbReference type="AlphaFoldDB" id="A0A9P7UQI5"/>
<feature type="compositionally biased region" description="Polar residues" evidence="1">
    <location>
        <begin position="298"/>
        <end position="313"/>
    </location>
</feature>
<evidence type="ECO:0000256" key="1">
    <source>
        <dbReference type="SAM" id="MobiDB-lite"/>
    </source>
</evidence>
<dbReference type="RefSeq" id="XP_043005526.1">
    <property type="nucleotide sequence ID" value="XM_043155744.1"/>
</dbReference>
<feature type="compositionally biased region" description="Low complexity" evidence="1">
    <location>
        <begin position="215"/>
        <end position="250"/>
    </location>
</feature>
<reference evidence="3" key="1">
    <citation type="journal article" date="2021" name="Genome Biol. Evol.">
        <title>The assembled and annotated genome of the fairy-ring fungus Marasmius oreades.</title>
        <authorList>
            <person name="Hiltunen M."/>
            <person name="Ament-Velasquez S.L."/>
            <person name="Johannesson H."/>
        </authorList>
    </citation>
    <scope>NUCLEOTIDE SEQUENCE</scope>
    <source>
        <strain evidence="3">03SP1</strain>
    </source>
</reference>
<feature type="compositionally biased region" description="Low complexity" evidence="1">
    <location>
        <begin position="145"/>
        <end position="197"/>
    </location>
</feature>
<gene>
    <name evidence="3" type="ORF">E1B28_010766</name>
</gene>
<dbReference type="Gene3D" id="2.60.120.260">
    <property type="entry name" value="Galactose-binding domain-like"/>
    <property type="match status" value="1"/>
</dbReference>
<dbReference type="KEGG" id="more:E1B28_010766"/>
<evidence type="ECO:0000256" key="2">
    <source>
        <dbReference type="SAM" id="Phobius"/>
    </source>
</evidence>
<dbReference type="GeneID" id="66079841"/>
<protein>
    <submittedName>
        <fullName evidence="3">Uncharacterized protein</fullName>
    </submittedName>
</protein>
<keyword evidence="2" id="KW-0472">Membrane</keyword>
<dbReference type="Proteomes" id="UP001049176">
    <property type="component" value="Chromosome 7"/>
</dbReference>
<keyword evidence="4" id="KW-1185">Reference proteome</keyword>
<organism evidence="3 4">
    <name type="scientific">Marasmius oreades</name>
    <name type="common">fairy-ring Marasmius</name>
    <dbReference type="NCBI Taxonomy" id="181124"/>
    <lineage>
        <taxon>Eukaryota</taxon>
        <taxon>Fungi</taxon>
        <taxon>Dikarya</taxon>
        <taxon>Basidiomycota</taxon>
        <taxon>Agaricomycotina</taxon>
        <taxon>Agaricomycetes</taxon>
        <taxon>Agaricomycetidae</taxon>
        <taxon>Agaricales</taxon>
        <taxon>Marasmiineae</taxon>
        <taxon>Marasmiaceae</taxon>
        <taxon>Marasmius</taxon>
    </lineage>
</organism>
<sequence>MQRVDDDDSRIQYTPKRDWFRDGQPEEFMHTSHGSDTADAQMSFDFKGTKVNVYGTLTSLGSRKTSYLFSIDNGNPVEFFPPSPPQRDDVYNQQLFSSDTLQDGPHILTMKVTVDDSSLYFDYLEFMPSVPGQSSSPSPNPAPPSTTTSTTSETVITSSGDPHEPSSTTSPPATGPGTTSESRSSDGSSTPSSTTSGFVTVKPSSGVLSMHHAPTISTSSSETGGIPASVLEVPPSTSSSSGTPSSSHLSSGAVAGISIAVTIVLISGLGILVWRFLWKRRQQRSESGESGAESTTSFNRTFTHTSLPSTPDVSGTGLGTDDETMPKDPPPPYVDNR</sequence>
<dbReference type="EMBL" id="CM032187">
    <property type="protein sequence ID" value="KAG7089056.1"/>
    <property type="molecule type" value="Genomic_DNA"/>
</dbReference>
<proteinExistence type="predicted"/>
<feature type="compositionally biased region" description="Basic and acidic residues" evidence="1">
    <location>
        <begin position="15"/>
        <end position="30"/>
    </location>
</feature>
<name>A0A9P7UQI5_9AGAR</name>
<feature type="region of interest" description="Disordered" evidence="1">
    <location>
        <begin position="1"/>
        <end position="37"/>
    </location>
</feature>